<evidence type="ECO:0000313" key="4">
    <source>
        <dbReference type="EMBL" id="MBX7483253.1"/>
    </source>
</evidence>
<protein>
    <submittedName>
        <fullName evidence="4">SPOR domain-containing protein</fullName>
    </submittedName>
</protein>
<dbReference type="RefSeq" id="WP_221558679.1">
    <property type="nucleotide sequence ID" value="NZ_JAIGNO010000007.1"/>
</dbReference>
<feature type="transmembrane region" description="Helical" evidence="2">
    <location>
        <begin position="46"/>
        <end position="67"/>
    </location>
</feature>
<feature type="domain" description="SPOR" evidence="3">
    <location>
        <begin position="150"/>
        <end position="230"/>
    </location>
</feature>
<sequence>MASPPYGTDEEWEGEGQLDLADDESLPWLEAGVDDEEAARFDTSRLVLVGLLVAALLGVVGGGVWFLTSQASDEPEPDGSLIAAPDEPYKTKPENPGGKTFAGTGDTSFAVGEGQTREGKLAEPSVAPQNEVGASAGPSIASTVDEAPRTAQTSGTAVQVGAYPSREDAEMAWSNITRQTEVLNGVRHRVVEAQVDIGRVFRLQAMAGDRAAANRLCAALKGDGLACFVK</sequence>
<name>A0ABS7JC41_9SPHN</name>
<comment type="caution">
    <text evidence="4">The sequence shown here is derived from an EMBL/GenBank/DDBJ whole genome shotgun (WGS) entry which is preliminary data.</text>
</comment>
<dbReference type="PROSITE" id="PS51724">
    <property type="entry name" value="SPOR"/>
    <property type="match status" value="1"/>
</dbReference>
<keyword evidence="2" id="KW-0812">Transmembrane</keyword>
<dbReference type="Proteomes" id="UP000755104">
    <property type="component" value="Unassembled WGS sequence"/>
</dbReference>
<accession>A0ABS7JC41</accession>
<keyword evidence="2" id="KW-0472">Membrane</keyword>
<evidence type="ECO:0000313" key="5">
    <source>
        <dbReference type="Proteomes" id="UP000755104"/>
    </source>
</evidence>
<dbReference type="Pfam" id="PF05036">
    <property type="entry name" value="SPOR"/>
    <property type="match status" value="1"/>
</dbReference>
<evidence type="ECO:0000256" key="2">
    <source>
        <dbReference type="SAM" id="Phobius"/>
    </source>
</evidence>
<dbReference type="Gene3D" id="3.30.70.1070">
    <property type="entry name" value="Sporulation related repeat"/>
    <property type="match status" value="1"/>
</dbReference>
<dbReference type="InterPro" id="IPR036680">
    <property type="entry name" value="SPOR-like_sf"/>
</dbReference>
<gene>
    <name evidence="4" type="ORF">K3174_11995</name>
</gene>
<keyword evidence="2" id="KW-1133">Transmembrane helix</keyword>
<dbReference type="InterPro" id="IPR007730">
    <property type="entry name" value="SPOR-like_dom"/>
</dbReference>
<dbReference type="EMBL" id="JAIGNO010000007">
    <property type="protein sequence ID" value="MBX7483253.1"/>
    <property type="molecule type" value="Genomic_DNA"/>
</dbReference>
<proteinExistence type="predicted"/>
<organism evidence="4 5">
    <name type="scientific">Qipengyuania qiaonensis</name>
    <dbReference type="NCBI Taxonomy" id="2867240"/>
    <lineage>
        <taxon>Bacteria</taxon>
        <taxon>Pseudomonadati</taxon>
        <taxon>Pseudomonadota</taxon>
        <taxon>Alphaproteobacteria</taxon>
        <taxon>Sphingomonadales</taxon>
        <taxon>Erythrobacteraceae</taxon>
        <taxon>Qipengyuania</taxon>
    </lineage>
</organism>
<feature type="region of interest" description="Disordered" evidence="1">
    <location>
        <begin position="71"/>
        <end position="158"/>
    </location>
</feature>
<keyword evidence="5" id="KW-1185">Reference proteome</keyword>
<evidence type="ECO:0000259" key="3">
    <source>
        <dbReference type="PROSITE" id="PS51724"/>
    </source>
</evidence>
<evidence type="ECO:0000256" key="1">
    <source>
        <dbReference type="SAM" id="MobiDB-lite"/>
    </source>
</evidence>
<reference evidence="4 5" key="1">
    <citation type="submission" date="2021-08" db="EMBL/GenBank/DDBJ databases">
        <title>Comparative Genomics Analysis of the Genus Qipengyuania Reveals Extensive Genetic Diversity and Metabolic Versatility, Including the Description of Fifteen Novel Species.</title>
        <authorList>
            <person name="Liu Y."/>
        </authorList>
    </citation>
    <scope>NUCLEOTIDE SEQUENCE [LARGE SCALE GENOMIC DNA]</scope>
    <source>
        <strain evidence="4 5">6D47A</strain>
    </source>
</reference>